<dbReference type="RefSeq" id="WP_047224169.1">
    <property type="nucleotide sequence ID" value="NZ_JWIO01000031.1"/>
</dbReference>
<dbReference type="SUPFAM" id="SSF53850">
    <property type="entry name" value="Periplasmic binding protein-like II"/>
    <property type="match status" value="1"/>
</dbReference>
<dbReference type="PROSITE" id="PS51257">
    <property type="entry name" value="PROKAR_LIPOPROTEIN"/>
    <property type="match status" value="1"/>
</dbReference>
<feature type="domain" description="Solute-binding protein family 3/N-terminal" evidence="6">
    <location>
        <begin position="51"/>
        <end position="265"/>
    </location>
</feature>
<evidence type="ECO:0000256" key="4">
    <source>
        <dbReference type="ARBA" id="ARBA00022729"/>
    </source>
</evidence>
<dbReference type="Proteomes" id="UP000035425">
    <property type="component" value="Unassembled WGS sequence"/>
</dbReference>
<sequence length="335" mass="34418">MPRLSTRPKSRLLVGLAALVALLLAVACGGGSDAPQATTPAGAAPDLSGVTLRVADQVGQNKAVLDASGALKDAPYKIEWSDFSAAAPLLQALRANAADIGGAGDAPVLSSLGSGAPLKVVGASRGSPRGVALLVSKDSPIHSVAELKGKTVSPTTKGSVGHYLLLGALREAGLTPNDVEISFLTPQAAGAAFDSNQIAAWSTWDPYIALSEAKGARVLRDGDGISTGLGFTVASQQALENPAKRAAIADFLVRQGRAYAWTNSNKEAFTTLFASLTKLPEPVAATVVGRRNMLAVPIDDTVVKDLQRTADVYTEAGVLDKKLDVASFLVRSLGN</sequence>
<dbReference type="NCBIfam" id="TIGR01728">
    <property type="entry name" value="SsuA_fam"/>
    <property type="match status" value="1"/>
</dbReference>
<evidence type="ECO:0000256" key="3">
    <source>
        <dbReference type="ARBA" id="ARBA00022448"/>
    </source>
</evidence>
<dbReference type="Pfam" id="PF09084">
    <property type="entry name" value="NMT1"/>
    <property type="match status" value="1"/>
</dbReference>
<proteinExistence type="inferred from homology"/>
<evidence type="ECO:0000256" key="2">
    <source>
        <dbReference type="ARBA" id="ARBA00010742"/>
    </source>
</evidence>
<comment type="subcellular location">
    <subcellularLocation>
        <location evidence="1">Periplasm</location>
    </subcellularLocation>
</comment>
<keyword evidence="3" id="KW-0813">Transport</keyword>
<feature type="signal peptide" evidence="5">
    <location>
        <begin position="1"/>
        <end position="27"/>
    </location>
</feature>
<reference evidence="7 8" key="1">
    <citation type="submission" date="2014-12" db="EMBL/GenBank/DDBJ databases">
        <title>Frankia sp. BMG5.1 draft genome.</title>
        <authorList>
            <person name="Gtari M."/>
            <person name="Ghodhbane-Gtari F."/>
            <person name="Nouioui I."/>
            <person name="Ktari A."/>
            <person name="Hezbri K."/>
            <person name="Mimouni W."/>
            <person name="Sbissi I."/>
            <person name="Ayari A."/>
            <person name="Yamanaka T."/>
            <person name="Normand P."/>
            <person name="Tisa L.S."/>
            <person name="Boudabous A."/>
        </authorList>
    </citation>
    <scope>NUCLEOTIDE SEQUENCE [LARGE SCALE GENOMIC DNA]</scope>
    <source>
        <strain evidence="7 8">BMG5.1</strain>
    </source>
</reference>
<dbReference type="PANTHER" id="PTHR30024:SF48">
    <property type="entry name" value="ABC TRANSPORTER SUBSTRATE-BINDING PROTEIN"/>
    <property type="match status" value="1"/>
</dbReference>
<feature type="chain" id="PRO_5045988978" evidence="5">
    <location>
        <begin position="28"/>
        <end position="335"/>
    </location>
</feature>
<protein>
    <submittedName>
        <fullName evidence="7">Aliphatic sulfonate ABC transporter substrate-binding protein</fullName>
    </submittedName>
</protein>
<dbReference type="InterPro" id="IPR010067">
    <property type="entry name" value="ABC_SsuA_sub-bd"/>
</dbReference>
<accession>A0ABR5F1G7</accession>
<comment type="caution">
    <text evidence="7">The sequence shown here is derived from an EMBL/GenBank/DDBJ whole genome shotgun (WGS) entry which is preliminary data.</text>
</comment>
<keyword evidence="4 5" id="KW-0732">Signal</keyword>
<dbReference type="EMBL" id="JWIO01000031">
    <property type="protein sequence ID" value="KLL10512.1"/>
    <property type="molecule type" value="Genomic_DNA"/>
</dbReference>
<organism evidence="7 8">
    <name type="scientific">Protofrankia coriariae</name>
    <dbReference type="NCBI Taxonomy" id="1562887"/>
    <lineage>
        <taxon>Bacteria</taxon>
        <taxon>Bacillati</taxon>
        <taxon>Actinomycetota</taxon>
        <taxon>Actinomycetes</taxon>
        <taxon>Frankiales</taxon>
        <taxon>Frankiaceae</taxon>
        <taxon>Protofrankia</taxon>
    </lineage>
</organism>
<dbReference type="InterPro" id="IPR015168">
    <property type="entry name" value="SsuA/THI5"/>
</dbReference>
<evidence type="ECO:0000313" key="8">
    <source>
        <dbReference type="Proteomes" id="UP000035425"/>
    </source>
</evidence>
<evidence type="ECO:0000256" key="5">
    <source>
        <dbReference type="SAM" id="SignalP"/>
    </source>
</evidence>
<name>A0ABR5F1G7_9ACTN</name>
<dbReference type="InterPro" id="IPR001638">
    <property type="entry name" value="Solute-binding_3/MltF_N"/>
</dbReference>
<keyword evidence="8" id="KW-1185">Reference proteome</keyword>
<dbReference type="SMART" id="SM00062">
    <property type="entry name" value="PBPb"/>
    <property type="match status" value="1"/>
</dbReference>
<gene>
    <name evidence="7" type="ORF">FrCorBMG51_17780</name>
</gene>
<dbReference type="CDD" id="cd13558">
    <property type="entry name" value="PBP2_SsuA_like_2"/>
    <property type="match status" value="1"/>
</dbReference>
<evidence type="ECO:0000259" key="6">
    <source>
        <dbReference type="SMART" id="SM00062"/>
    </source>
</evidence>
<dbReference type="Gene3D" id="3.40.190.10">
    <property type="entry name" value="Periplasmic binding protein-like II"/>
    <property type="match status" value="2"/>
</dbReference>
<evidence type="ECO:0000256" key="1">
    <source>
        <dbReference type="ARBA" id="ARBA00004418"/>
    </source>
</evidence>
<dbReference type="PANTHER" id="PTHR30024">
    <property type="entry name" value="ALIPHATIC SULFONATES-BINDING PROTEIN-RELATED"/>
    <property type="match status" value="1"/>
</dbReference>
<evidence type="ECO:0000313" key="7">
    <source>
        <dbReference type="EMBL" id="KLL10512.1"/>
    </source>
</evidence>
<comment type="similarity">
    <text evidence="2">Belongs to the bacterial solute-binding protein SsuA/TauA family.</text>
</comment>